<keyword evidence="15" id="KW-1185">Reference proteome</keyword>
<sequence length="797" mass="85659">MRRKALRSVLDIPAAYKVGPAVILAVAYTLSVFAGFSQAPSWLDDGVRCQAMTPSVPALAAERSPDAACDEGQQWRLGLLATVGFAIWFIAVDAYDRITLGHRKPVKNIGPLSQRRPAVVEEIRRIADRTGMRAPDEIIHGGGGEPTATLRGRQGSPFLSVGENLLTLFRAENRLFDALVVHELTHVKNSDPRWLHLTRGLLMSAVFALPVFIVPVLALEAAEAVTAGHALGYGIALPLWQATVAIVVATLAYWSFVRDRERCADADTARVLGGIRDLADALRWLQKKDELKQQRATDRTRSFFKGLFNTHHAISRRLKDLESPAAALRLTPLHGFLLGFAAGLVVPMAQLHIAYLAAASPVSDHAVELTAAAVGSATGYILFQGIQANTLAAHRTDGERAVLASWGATLAIALALAGGLLIGNALSSTPYGFQRTETAAPWLMALGGLLATATLLCLWCRCAAGLMFRGGPRPLESGPWRRAIDVTTGFAAGVRCEVGGITGALAFWLLYTLHDAATLKDFADYVLASPMLYVGLACTLLPLRHMWNMGRDAESAVEQRPAKERAWGPINHNAAETRPLVLPQQGGNVKDGGPGRHCAPKMSVSGIDPSPAGSPMPSPPGRARDVIGPVLHTLLSLALCVTMVALEGFTTRVGYVLLAATVIGLISFPPAKDRMVSHRWVLGAYSVVFLPLLLMPPKLGIQIHTWVILLVVSLAIYLGLRFHPGGFWRLCAHTAALSVAVALWQSHYTAVLMSFISVIVVVSVSLPLGRSPEDEVYPWSFGWSVLAAMVIGEILGW</sequence>
<evidence type="ECO:0000256" key="9">
    <source>
        <dbReference type="ARBA" id="ARBA00023049"/>
    </source>
</evidence>
<dbReference type="GO" id="GO:0008237">
    <property type="term" value="F:metallopeptidase activity"/>
    <property type="evidence" value="ECO:0007669"/>
    <property type="project" value="UniProtKB-KW"/>
</dbReference>
<keyword evidence="10 12" id="KW-0472">Membrane</keyword>
<organism evidence="14 15">
    <name type="scientific">Streptomyces chengmaiensis</name>
    <dbReference type="NCBI Taxonomy" id="3040919"/>
    <lineage>
        <taxon>Bacteria</taxon>
        <taxon>Bacillati</taxon>
        <taxon>Actinomycetota</taxon>
        <taxon>Actinomycetes</taxon>
        <taxon>Kitasatosporales</taxon>
        <taxon>Streptomycetaceae</taxon>
        <taxon>Streptomyces</taxon>
    </lineage>
</organism>
<dbReference type="EMBL" id="JARWBG010000076">
    <property type="protein sequence ID" value="MDH2393631.1"/>
    <property type="molecule type" value="Genomic_DNA"/>
</dbReference>
<evidence type="ECO:0000256" key="4">
    <source>
        <dbReference type="ARBA" id="ARBA00022692"/>
    </source>
</evidence>
<keyword evidence="4 12" id="KW-0812">Transmembrane</keyword>
<evidence type="ECO:0000313" key="14">
    <source>
        <dbReference type="EMBL" id="MDH2393631.1"/>
    </source>
</evidence>
<feature type="transmembrane region" description="Helical" evidence="12">
    <location>
        <begin position="776"/>
        <end position="795"/>
    </location>
</feature>
<evidence type="ECO:0000256" key="8">
    <source>
        <dbReference type="ARBA" id="ARBA00022989"/>
    </source>
</evidence>
<dbReference type="PANTHER" id="PTHR43221:SF2">
    <property type="entry name" value="PROTEASE HTPX HOMOLOG"/>
    <property type="match status" value="1"/>
</dbReference>
<feature type="region of interest" description="Disordered" evidence="11">
    <location>
        <begin position="578"/>
        <end position="621"/>
    </location>
</feature>
<evidence type="ECO:0000256" key="2">
    <source>
        <dbReference type="ARBA" id="ARBA00022475"/>
    </source>
</evidence>
<keyword evidence="6 14" id="KW-0378">Hydrolase</keyword>
<dbReference type="InterPro" id="IPR050083">
    <property type="entry name" value="HtpX_protease"/>
</dbReference>
<feature type="transmembrane region" description="Helical" evidence="12">
    <location>
        <begin position="442"/>
        <end position="468"/>
    </location>
</feature>
<dbReference type="RefSeq" id="WP_279932925.1">
    <property type="nucleotide sequence ID" value="NZ_JARWBG010000076.1"/>
</dbReference>
<dbReference type="InterPro" id="IPR001915">
    <property type="entry name" value="Peptidase_M48"/>
</dbReference>
<comment type="cofactor">
    <cofactor evidence="1">
        <name>Zn(2+)</name>
        <dbReference type="ChEBI" id="CHEBI:29105"/>
    </cofactor>
</comment>
<keyword evidence="3" id="KW-0645">Protease</keyword>
<feature type="transmembrane region" description="Helical" evidence="12">
    <location>
        <begin position="652"/>
        <end position="668"/>
    </location>
</feature>
<evidence type="ECO:0000256" key="7">
    <source>
        <dbReference type="ARBA" id="ARBA00022833"/>
    </source>
</evidence>
<feature type="transmembrane region" description="Helical" evidence="12">
    <location>
        <begin position="750"/>
        <end position="769"/>
    </location>
</feature>
<feature type="transmembrane region" description="Helical" evidence="12">
    <location>
        <begin position="680"/>
        <end position="697"/>
    </location>
</feature>
<comment type="caution">
    <text evidence="14">The sequence shown here is derived from an EMBL/GenBank/DDBJ whole genome shotgun (WGS) entry which is preliminary data.</text>
</comment>
<keyword evidence="9 14" id="KW-0482">Metalloprotease</keyword>
<evidence type="ECO:0000256" key="12">
    <source>
        <dbReference type="SAM" id="Phobius"/>
    </source>
</evidence>
<evidence type="ECO:0000256" key="1">
    <source>
        <dbReference type="ARBA" id="ARBA00001947"/>
    </source>
</evidence>
<evidence type="ECO:0000256" key="11">
    <source>
        <dbReference type="SAM" id="MobiDB-lite"/>
    </source>
</evidence>
<name>A0ABT6HZ49_9ACTN</name>
<feature type="transmembrane region" description="Helical" evidence="12">
    <location>
        <begin position="522"/>
        <end position="543"/>
    </location>
</feature>
<feature type="transmembrane region" description="Helical" evidence="12">
    <location>
        <begin position="336"/>
        <end position="357"/>
    </location>
</feature>
<evidence type="ECO:0000313" key="15">
    <source>
        <dbReference type="Proteomes" id="UP001223144"/>
    </source>
</evidence>
<dbReference type="Gene3D" id="3.30.2010.10">
    <property type="entry name" value="Metalloproteases ('zincins'), catalytic domain"/>
    <property type="match status" value="1"/>
</dbReference>
<gene>
    <name evidence="14" type="ORF">QCN29_33695</name>
</gene>
<keyword evidence="5" id="KW-0479">Metal-binding</keyword>
<dbReference type="Pfam" id="PF01435">
    <property type="entry name" value="Peptidase_M48"/>
    <property type="match status" value="1"/>
</dbReference>
<dbReference type="EC" id="3.4.24.-" evidence="14"/>
<keyword evidence="8 12" id="KW-1133">Transmembrane helix</keyword>
<evidence type="ECO:0000259" key="13">
    <source>
        <dbReference type="Pfam" id="PF01435"/>
    </source>
</evidence>
<keyword evidence="2" id="KW-1003">Cell membrane</keyword>
<evidence type="ECO:0000256" key="5">
    <source>
        <dbReference type="ARBA" id="ARBA00022723"/>
    </source>
</evidence>
<feature type="transmembrane region" description="Helical" evidence="12">
    <location>
        <begin position="626"/>
        <end position="646"/>
    </location>
</feature>
<feature type="transmembrane region" description="Helical" evidence="12">
    <location>
        <begin position="703"/>
        <end position="720"/>
    </location>
</feature>
<feature type="transmembrane region" description="Helical" evidence="12">
    <location>
        <begin position="200"/>
        <end position="219"/>
    </location>
</feature>
<feature type="transmembrane region" description="Helical" evidence="12">
    <location>
        <begin position="369"/>
        <end position="389"/>
    </location>
</feature>
<dbReference type="PANTHER" id="PTHR43221">
    <property type="entry name" value="PROTEASE HTPX"/>
    <property type="match status" value="1"/>
</dbReference>
<evidence type="ECO:0000256" key="6">
    <source>
        <dbReference type="ARBA" id="ARBA00022801"/>
    </source>
</evidence>
<evidence type="ECO:0000256" key="10">
    <source>
        <dbReference type="ARBA" id="ARBA00023136"/>
    </source>
</evidence>
<accession>A0ABT6HZ49</accession>
<feature type="transmembrane region" description="Helical" evidence="12">
    <location>
        <begin position="21"/>
        <end position="39"/>
    </location>
</feature>
<feature type="transmembrane region" description="Helical" evidence="12">
    <location>
        <begin position="231"/>
        <end position="254"/>
    </location>
</feature>
<feature type="transmembrane region" description="Helical" evidence="12">
    <location>
        <begin position="489"/>
        <end position="510"/>
    </location>
</feature>
<feature type="domain" description="Peptidase M48" evidence="13">
    <location>
        <begin position="117"/>
        <end position="324"/>
    </location>
</feature>
<dbReference type="Proteomes" id="UP001223144">
    <property type="component" value="Unassembled WGS sequence"/>
</dbReference>
<feature type="transmembrane region" description="Helical" evidence="12">
    <location>
        <begin position="75"/>
        <end position="95"/>
    </location>
</feature>
<keyword evidence="7" id="KW-0862">Zinc</keyword>
<evidence type="ECO:0000256" key="3">
    <source>
        <dbReference type="ARBA" id="ARBA00022670"/>
    </source>
</evidence>
<protein>
    <submittedName>
        <fullName evidence="14">M48 family metalloprotease</fullName>
        <ecNumber evidence="14">3.4.24.-</ecNumber>
    </submittedName>
</protein>
<proteinExistence type="predicted"/>
<reference evidence="14 15" key="1">
    <citation type="submission" date="2023-04" db="EMBL/GenBank/DDBJ databases">
        <title>Streptomyces chengmaiensis sp. nov. isolated from the stem of mangrove plant in Hainan.</title>
        <authorList>
            <person name="Huang X."/>
            <person name="Zhou S."/>
            <person name="Chu X."/>
            <person name="Xie Y."/>
            <person name="Lin Y."/>
        </authorList>
    </citation>
    <scope>NUCLEOTIDE SEQUENCE [LARGE SCALE GENOMIC DNA]</scope>
    <source>
        <strain evidence="14 15">HNM0663</strain>
    </source>
</reference>
<feature type="transmembrane region" description="Helical" evidence="12">
    <location>
        <begin position="401"/>
        <end position="422"/>
    </location>
</feature>